<evidence type="ECO:0008006" key="3">
    <source>
        <dbReference type="Google" id="ProtNLM"/>
    </source>
</evidence>
<dbReference type="InterPro" id="IPR019639">
    <property type="entry name" value="DUF2505"/>
</dbReference>
<dbReference type="AlphaFoldDB" id="A0A178LVP0"/>
<accession>A0A178LVP0</accession>
<dbReference type="Proteomes" id="UP000078396">
    <property type="component" value="Unassembled WGS sequence"/>
</dbReference>
<dbReference type="EMBL" id="LWCS01000026">
    <property type="protein sequence ID" value="OAN37631.1"/>
    <property type="molecule type" value="Genomic_DNA"/>
</dbReference>
<sequence length="166" mass="17509">MYSFHGAADSVATVEQIHEAFAREDYWRARLAAGDVPTTLDSLVVRADGTVAVQVTQHLGRRLLPGMVAKLVPGDLTMECSETWALNGDGRVCGQVGVVVSGGLGSCSAAAWLTRTGDGSRLGYDGKVHVKIPFVGGGLEKSIGTDLAENLPSVLEFTTTWIADHP</sequence>
<evidence type="ECO:0000313" key="2">
    <source>
        <dbReference type="Proteomes" id="UP000078396"/>
    </source>
</evidence>
<evidence type="ECO:0000313" key="1">
    <source>
        <dbReference type="EMBL" id="OAN37631.1"/>
    </source>
</evidence>
<comment type="caution">
    <text evidence="1">The sequence shown here is derived from an EMBL/GenBank/DDBJ whole genome shotgun (WGS) entry which is preliminary data.</text>
</comment>
<dbReference type="Pfam" id="PF10698">
    <property type="entry name" value="DUF2505"/>
    <property type="match status" value="1"/>
</dbReference>
<proteinExistence type="predicted"/>
<dbReference type="OrthoDB" id="5178774at2"/>
<organism evidence="1 2">
    <name type="scientific">Mycolicibacterium iranicum</name>
    <name type="common">Mycobacterium iranicum</name>
    <dbReference type="NCBI Taxonomy" id="912594"/>
    <lineage>
        <taxon>Bacteria</taxon>
        <taxon>Bacillati</taxon>
        <taxon>Actinomycetota</taxon>
        <taxon>Actinomycetes</taxon>
        <taxon>Mycobacteriales</taxon>
        <taxon>Mycobacteriaceae</taxon>
        <taxon>Mycolicibacterium</taxon>
    </lineage>
</organism>
<reference evidence="1 2" key="1">
    <citation type="submission" date="2016-04" db="EMBL/GenBank/DDBJ databases">
        <title>Draft Genome Sequences of Staphylococcus capitis Strain H36, S. capitis Strain H65, S. cohnii Strain H62, S. hominis Strain H69, Mycobacterium iranicum Strain H39, Plantibacter sp. Strain H53, Pseudomonas oryzihabitans Strain H72, and Microbacterium sp. Strain H83, isolated from residential settings.</title>
        <authorList>
            <person name="Lymperopoulou D."/>
            <person name="Adams R.I."/>
            <person name="Lindow S."/>
            <person name="Coil D.A."/>
            <person name="Jospin G."/>
            <person name="Eisen J.A."/>
        </authorList>
    </citation>
    <scope>NUCLEOTIDE SEQUENCE [LARGE SCALE GENOMIC DNA]</scope>
    <source>
        <strain evidence="1 2">H39</strain>
    </source>
</reference>
<name>A0A178LVP0_MYCIR</name>
<dbReference type="RefSeq" id="WP_064282493.1">
    <property type="nucleotide sequence ID" value="NZ_LWCS01000026.1"/>
</dbReference>
<gene>
    <name evidence="1" type="ORF">A4X20_21910</name>
</gene>
<protein>
    <recommendedName>
        <fullName evidence="3">DUF2505 domain-containing protein</fullName>
    </recommendedName>
</protein>